<dbReference type="PIRSF" id="PIRSF005520">
    <property type="entry name" value="UCP005520"/>
    <property type="match status" value="1"/>
</dbReference>
<evidence type="ECO:0000256" key="3">
    <source>
        <dbReference type="ARBA" id="ARBA00022722"/>
    </source>
</evidence>
<keyword evidence="5 6" id="KW-0378">Hydrolase</keyword>
<dbReference type="InterPro" id="IPR008226">
    <property type="entry name" value="Mini3_fam"/>
</dbReference>
<dbReference type="SUPFAM" id="SSF69065">
    <property type="entry name" value="RNase III domain-like"/>
    <property type="match status" value="1"/>
</dbReference>
<evidence type="ECO:0000256" key="2">
    <source>
        <dbReference type="ARBA" id="ARBA00022552"/>
    </source>
</evidence>
<dbReference type="AlphaFoldDB" id="A0A318R686"/>
<dbReference type="PANTHER" id="PTHR34276">
    <property type="entry name" value="MINI-RIBONUCLEASE 3"/>
    <property type="match status" value="1"/>
</dbReference>
<accession>A0A318R686</accession>
<name>A0A318R686_PROMR</name>
<dbReference type="GO" id="GO:0004525">
    <property type="term" value="F:ribonuclease III activity"/>
    <property type="evidence" value="ECO:0007669"/>
    <property type="project" value="InterPro"/>
</dbReference>
<comment type="subunit">
    <text evidence="6">Homodimer.</text>
</comment>
<dbReference type="PANTHER" id="PTHR34276:SF1">
    <property type="entry name" value="MINI-RIBONUCLEASE 3"/>
    <property type="match status" value="1"/>
</dbReference>
<comment type="cofactor">
    <cofactor evidence="6">
        <name>Mg(2+)</name>
        <dbReference type="ChEBI" id="CHEBI:18420"/>
    </cofactor>
</comment>
<evidence type="ECO:0000256" key="1">
    <source>
        <dbReference type="ARBA" id="ARBA00022517"/>
    </source>
</evidence>
<reference evidence="8 9" key="1">
    <citation type="journal article" date="2018" name="Appl. Environ. Microbiol.">
        <title>Genome rearrangement shapes Prochlorococcus ecological adaptation.</title>
        <authorList>
            <person name="Yan W."/>
            <person name="Wei S."/>
            <person name="Wang Q."/>
            <person name="Xiao X."/>
            <person name="Zeng Q."/>
            <person name="Jiao N."/>
            <person name="Zhang R."/>
        </authorList>
    </citation>
    <scope>NUCLEOTIDE SEQUENCE [LARGE SCALE GENOMIC DNA]</scope>
    <source>
        <strain evidence="8 9">XMU1408</strain>
    </source>
</reference>
<dbReference type="GO" id="GO:0019843">
    <property type="term" value="F:rRNA binding"/>
    <property type="evidence" value="ECO:0007669"/>
    <property type="project" value="UniProtKB-UniRule"/>
</dbReference>
<keyword evidence="6" id="KW-0963">Cytoplasm</keyword>
<proteinExistence type="inferred from homology"/>
<keyword evidence="1 6" id="KW-0690">Ribosome biogenesis</keyword>
<dbReference type="Gene3D" id="1.10.1520.10">
    <property type="entry name" value="Ribonuclease III domain"/>
    <property type="match status" value="1"/>
</dbReference>
<comment type="similarity">
    <text evidence="6">Belongs to the MrnC RNase family.</text>
</comment>
<keyword evidence="3 6" id="KW-0540">Nuclease</keyword>
<dbReference type="RefSeq" id="WP_158466516.1">
    <property type="nucleotide sequence ID" value="NZ_QJUE01000002.1"/>
</dbReference>
<evidence type="ECO:0000313" key="9">
    <source>
        <dbReference type="Proteomes" id="UP000247807"/>
    </source>
</evidence>
<keyword evidence="6" id="KW-0699">rRNA-binding</keyword>
<comment type="caution">
    <text evidence="8">The sequence shown here is derived from an EMBL/GenBank/DDBJ whole genome shotgun (WGS) entry which is preliminary data.</text>
</comment>
<dbReference type="HAMAP" id="MF_01468">
    <property type="entry name" value="RNase_Mini_III"/>
    <property type="match status" value="1"/>
</dbReference>
<dbReference type="Pfam" id="PF00636">
    <property type="entry name" value="Ribonuclease_3"/>
    <property type="match status" value="1"/>
</dbReference>
<dbReference type="GO" id="GO:0005737">
    <property type="term" value="C:cytoplasm"/>
    <property type="evidence" value="ECO:0007669"/>
    <property type="project" value="UniProtKB-SubCell"/>
</dbReference>
<comment type="subcellular location">
    <subcellularLocation>
        <location evidence="6">Cytoplasm</location>
    </subcellularLocation>
</comment>
<dbReference type="OrthoDB" id="46571at2"/>
<feature type="domain" description="RNase III" evidence="7">
    <location>
        <begin position="21"/>
        <end position="116"/>
    </location>
</feature>
<keyword evidence="6" id="KW-0460">Magnesium</keyword>
<keyword evidence="2 6" id="KW-0698">rRNA processing</keyword>
<dbReference type="InterPro" id="IPR036389">
    <property type="entry name" value="RNase_III_sf"/>
</dbReference>
<gene>
    <name evidence="6" type="primary">mrnC</name>
    <name evidence="8" type="ORF">DNJ73_04565</name>
</gene>
<keyword evidence="6" id="KW-0694">RNA-binding</keyword>
<evidence type="ECO:0000259" key="7">
    <source>
        <dbReference type="Pfam" id="PF00636"/>
    </source>
</evidence>
<keyword evidence="4 6" id="KW-0255">Endonuclease</keyword>
<dbReference type="EC" id="3.1.26.-" evidence="6"/>
<evidence type="ECO:0000256" key="4">
    <source>
        <dbReference type="ARBA" id="ARBA00022759"/>
    </source>
</evidence>
<feature type="active site" evidence="6">
    <location>
        <position position="27"/>
    </location>
</feature>
<comment type="function">
    <text evidence="6">Involved in correct processing of both the 5' and 3' ends of 23S rRNA precursor. Processes 30S rRNA precursor transcript even in absence of ribonuclease 3 (Rnc); Rnc processes 30S rRNA into smaller rRNA precursors.</text>
</comment>
<dbReference type="Proteomes" id="UP000247807">
    <property type="component" value="Unassembled WGS sequence"/>
</dbReference>
<dbReference type="EMBL" id="QJUE01000002">
    <property type="protein sequence ID" value="PYE03021.1"/>
    <property type="molecule type" value="Genomic_DNA"/>
</dbReference>
<sequence>MTDWIRSYKSNISPDGLGPLQLAWLGDSIWEMHQRLRYCVSPMRSKDFHNAVVNEVNASSQARAISQIEPFLTDAEKDLLRRARNKAGRGPKNVDAATYAIATGFETIVGWLFLKNPNRLADLFDLLDRPNNWK</sequence>
<evidence type="ECO:0000256" key="6">
    <source>
        <dbReference type="HAMAP-Rule" id="MF_01468"/>
    </source>
</evidence>
<protein>
    <recommendedName>
        <fullName evidence="6">Mini-ribonuclease 3</fullName>
        <shortName evidence="6">Mini-3</shortName>
        <shortName evidence="6">Mini-RNase 3</shortName>
        <ecNumber evidence="6">3.1.26.-</ecNumber>
    </recommendedName>
    <alternativeName>
        <fullName evidence="6">Mini-RNase III</fullName>
        <shortName evidence="6">Mini-III</shortName>
    </alternativeName>
</protein>
<organism evidence="8 9">
    <name type="scientific">Prochlorococcus marinus XMU1408</name>
    <dbReference type="NCBI Taxonomy" id="2213228"/>
    <lineage>
        <taxon>Bacteria</taxon>
        <taxon>Bacillati</taxon>
        <taxon>Cyanobacteriota</taxon>
        <taxon>Cyanophyceae</taxon>
        <taxon>Synechococcales</taxon>
        <taxon>Prochlorococcaceae</taxon>
        <taxon>Prochlorococcus</taxon>
    </lineage>
</organism>
<dbReference type="InterPro" id="IPR000999">
    <property type="entry name" value="RNase_III_dom"/>
</dbReference>
<evidence type="ECO:0000256" key="5">
    <source>
        <dbReference type="ARBA" id="ARBA00022801"/>
    </source>
</evidence>
<dbReference type="GO" id="GO:0006364">
    <property type="term" value="P:rRNA processing"/>
    <property type="evidence" value="ECO:0007669"/>
    <property type="project" value="UniProtKB-UniRule"/>
</dbReference>
<evidence type="ECO:0000313" key="8">
    <source>
        <dbReference type="EMBL" id="PYE03021.1"/>
    </source>
</evidence>